<dbReference type="EMBL" id="SLWU01000040">
    <property type="protein sequence ID" value="TCO55492.1"/>
    <property type="molecule type" value="Genomic_DNA"/>
</dbReference>
<dbReference type="PANTHER" id="PTHR39209">
    <property type="match status" value="1"/>
</dbReference>
<keyword evidence="2" id="KW-0670">Pyruvate</keyword>
<comment type="caution">
    <text evidence="2">The sequence shown here is derived from an EMBL/GenBank/DDBJ whole genome shotgun (WGS) entry which is preliminary data.</text>
</comment>
<dbReference type="SUPFAM" id="SSF56037">
    <property type="entry name" value="PheT/TilS domain"/>
    <property type="match status" value="1"/>
</dbReference>
<dbReference type="GO" id="GO:0003723">
    <property type="term" value="F:RNA binding"/>
    <property type="evidence" value="ECO:0007669"/>
    <property type="project" value="InterPro"/>
</dbReference>
<protein>
    <submittedName>
        <fullName evidence="2">Phosphoenolpyruvate synthase</fullName>
    </submittedName>
</protein>
<gene>
    <name evidence="2" type="ORF">EV203_14011</name>
</gene>
<dbReference type="SMART" id="SM00873">
    <property type="entry name" value="B3_4"/>
    <property type="match status" value="1"/>
</dbReference>
<dbReference type="Proteomes" id="UP000294886">
    <property type="component" value="Unassembled WGS sequence"/>
</dbReference>
<dbReference type="Gene3D" id="3.50.40.10">
    <property type="entry name" value="Phenylalanyl-trna Synthetase, Chain B, domain 3"/>
    <property type="match status" value="1"/>
</dbReference>
<name>A0A4R2JBY9_9THEO</name>
<accession>A0A4R2JBY9</accession>
<evidence type="ECO:0000259" key="1">
    <source>
        <dbReference type="SMART" id="SM00873"/>
    </source>
</evidence>
<feature type="domain" description="B3/B4 tRNA-binding" evidence="1">
    <location>
        <begin position="62"/>
        <end position="216"/>
    </location>
</feature>
<dbReference type="AlphaFoldDB" id="A0A4R2JBY9"/>
<dbReference type="PANTHER" id="PTHR39209:SF2">
    <property type="entry name" value="CYTOPLASMIC PROTEIN"/>
    <property type="match status" value="1"/>
</dbReference>
<dbReference type="InterPro" id="IPR020825">
    <property type="entry name" value="Phe-tRNA_synthase-like_B3/B4"/>
</dbReference>
<evidence type="ECO:0000313" key="2">
    <source>
        <dbReference type="EMBL" id="TCO55492.1"/>
    </source>
</evidence>
<reference evidence="2 3" key="1">
    <citation type="submission" date="2019-03" db="EMBL/GenBank/DDBJ databases">
        <title>Genomic Encyclopedia of Type Strains, Phase IV (KMG-IV): sequencing the most valuable type-strain genomes for metagenomic binning, comparative biology and taxonomic classification.</title>
        <authorList>
            <person name="Goeker M."/>
        </authorList>
    </citation>
    <scope>NUCLEOTIDE SEQUENCE [LARGE SCALE GENOMIC DNA]</scope>
    <source>
        <strain evidence="2 3">DSM 13054</strain>
    </source>
</reference>
<proteinExistence type="predicted"/>
<evidence type="ECO:0000313" key="3">
    <source>
        <dbReference type="Proteomes" id="UP000294886"/>
    </source>
</evidence>
<dbReference type="InterPro" id="IPR005146">
    <property type="entry name" value="B3/B4_tRNA-bd"/>
</dbReference>
<organism evidence="2 3">
    <name type="scientific">Caldanaerobacter subterraneus</name>
    <dbReference type="NCBI Taxonomy" id="911092"/>
    <lineage>
        <taxon>Bacteria</taxon>
        <taxon>Bacillati</taxon>
        <taxon>Bacillota</taxon>
        <taxon>Clostridia</taxon>
        <taxon>Thermoanaerobacterales</taxon>
        <taxon>Thermoanaerobacteraceae</taxon>
        <taxon>Caldanaerobacter</taxon>
    </lineage>
</organism>
<dbReference type="RefSeq" id="WP_132040810.1">
    <property type="nucleotide sequence ID" value="NZ_SLWU01000040.1"/>
</dbReference>
<dbReference type="Pfam" id="PF03483">
    <property type="entry name" value="B3_4"/>
    <property type="match status" value="1"/>
</dbReference>
<dbReference type="GO" id="GO:0004826">
    <property type="term" value="F:phenylalanine-tRNA ligase activity"/>
    <property type="evidence" value="ECO:0007669"/>
    <property type="project" value="InterPro"/>
</dbReference>
<sequence length="234" mass="26231">MKFIIEEEVFKVLPNVCFGVIVAKGVDNHGTNDKILALLDESIKLTIEKFSGANIKEHPDILCYREAFKKLGMNPNKFPCSVEALTTRVLKNGQIPAINNVVNLVNAMSLKYTLPIGAHDLKKAEGNLKVGFTKGGEPFVPFGQTEPEYVEKGELVYADEKMIKTRRWIWRQSEIGKITEESTDIFIPIDGFTDCNKDAVLKARDEIAEYFEKFFGTKTSAFFLDSSNPSIEIG</sequence>